<accession>A0A9R1XQC3</accession>
<evidence type="ECO:0000313" key="3">
    <source>
        <dbReference type="Proteomes" id="UP000235145"/>
    </source>
</evidence>
<evidence type="ECO:0000313" key="2">
    <source>
        <dbReference type="EMBL" id="KAJ0217969.1"/>
    </source>
</evidence>
<feature type="region of interest" description="Disordered" evidence="1">
    <location>
        <begin position="62"/>
        <end position="91"/>
    </location>
</feature>
<keyword evidence="3" id="KW-1185">Reference proteome</keyword>
<dbReference type="Proteomes" id="UP000235145">
    <property type="component" value="Unassembled WGS sequence"/>
</dbReference>
<proteinExistence type="predicted"/>
<reference evidence="2 3" key="1">
    <citation type="journal article" date="2017" name="Nat. Commun.">
        <title>Genome assembly with in vitro proximity ligation data and whole-genome triplication in lettuce.</title>
        <authorList>
            <person name="Reyes-Chin-Wo S."/>
            <person name="Wang Z."/>
            <person name="Yang X."/>
            <person name="Kozik A."/>
            <person name="Arikit S."/>
            <person name="Song C."/>
            <person name="Xia L."/>
            <person name="Froenicke L."/>
            <person name="Lavelle D.O."/>
            <person name="Truco M.J."/>
            <person name="Xia R."/>
            <person name="Zhu S."/>
            <person name="Xu C."/>
            <person name="Xu H."/>
            <person name="Xu X."/>
            <person name="Cox K."/>
            <person name="Korf I."/>
            <person name="Meyers B.C."/>
            <person name="Michelmore R.W."/>
        </authorList>
    </citation>
    <scope>NUCLEOTIDE SEQUENCE [LARGE SCALE GENOMIC DNA]</scope>
    <source>
        <strain evidence="3">cv. Salinas</strain>
        <tissue evidence="2">Seedlings</tissue>
    </source>
</reference>
<gene>
    <name evidence="2" type="ORF">LSAT_V11C300152370</name>
</gene>
<name>A0A9R1XQC3_LACSA</name>
<protein>
    <submittedName>
        <fullName evidence="2">Uncharacterized protein</fullName>
    </submittedName>
</protein>
<evidence type="ECO:0000256" key="1">
    <source>
        <dbReference type="SAM" id="MobiDB-lite"/>
    </source>
</evidence>
<dbReference type="EMBL" id="NBSK02000003">
    <property type="protein sequence ID" value="KAJ0217969.1"/>
    <property type="molecule type" value="Genomic_DNA"/>
</dbReference>
<comment type="caution">
    <text evidence="2">The sequence shown here is derived from an EMBL/GenBank/DDBJ whole genome shotgun (WGS) entry which is preliminary data.</text>
</comment>
<sequence>MHVHQRITTRRMRDRTVPHVLQNVRGFRKKKWLKEYGRSREKNKRTQLTDLTNIYEIKSRKPTVTSRGSSAYKPTISHGHVDKQRVINLAK</sequence>
<dbReference type="AlphaFoldDB" id="A0A9R1XQC3"/>
<organism evidence="2 3">
    <name type="scientific">Lactuca sativa</name>
    <name type="common">Garden lettuce</name>
    <dbReference type="NCBI Taxonomy" id="4236"/>
    <lineage>
        <taxon>Eukaryota</taxon>
        <taxon>Viridiplantae</taxon>
        <taxon>Streptophyta</taxon>
        <taxon>Embryophyta</taxon>
        <taxon>Tracheophyta</taxon>
        <taxon>Spermatophyta</taxon>
        <taxon>Magnoliopsida</taxon>
        <taxon>eudicotyledons</taxon>
        <taxon>Gunneridae</taxon>
        <taxon>Pentapetalae</taxon>
        <taxon>asterids</taxon>
        <taxon>campanulids</taxon>
        <taxon>Asterales</taxon>
        <taxon>Asteraceae</taxon>
        <taxon>Cichorioideae</taxon>
        <taxon>Cichorieae</taxon>
        <taxon>Lactucinae</taxon>
        <taxon>Lactuca</taxon>
    </lineage>
</organism>